<evidence type="ECO:0000259" key="2">
    <source>
        <dbReference type="Pfam" id="PF02894"/>
    </source>
</evidence>
<dbReference type="Pfam" id="PF01408">
    <property type="entry name" value="GFO_IDH_MocA"/>
    <property type="match status" value="1"/>
</dbReference>
<dbReference type="InterPro" id="IPR036291">
    <property type="entry name" value="NAD(P)-bd_dom_sf"/>
</dbReference>
<reference evidence="3" key="1">
    <citation type="submission" date="2022-09" db="EMBL/GenBank/DDBJ databases">
        <title>Actin cytoskeleton and complex cell architecture in an #Asgard archaeon.</title>
        <authorList>
            <person name="Ponce Toledo R.I."/>
            <person name="Schleper C."/>
            <person name="Rodrigues Oliveira T."/>
            <person name="Wollweber F."/>
            <person name="Xu J."/>
            <person name="Rittmann S."/>
            <person name="Klingl A."/>
            <person name="Pilhofer M."/>
        </authorList>
    </citation>
    <scope>NUCLEOTIDE SEQUENCE</scope>
    <source>
        <strain evidence="3">B-35</strain>
    </source>
</reference>
<evidence type="ECO:0000259" key="1">
    <source>
        <dbReference type="Pfam" id="PF01408"/>
    </source>
</evidence>
<feature type="domain" description="Gfo/Idh/MocA-like oxidoreductase C-terminal" evidence="2">
    <location>
        <begin position="146"/>
        <end position="228"/>
    </location>
</feature>
<protein>
    <submittedName>
        <fullName evidence="3">Inositol 2-dehydrogenase/D-chiro-inositol 3-dehydrogenase</fullName>
        <ecNumber evidence="3">1.1.1.369</ecNumber>
    </submittedName>
</protein>
<keyword evidence="4" id="KW-1185">Reference proteome</keyword>
<dbReference type="Gene3D" id="3.30.360.10">
    <property type="entry name" value="Dihydrodipicolinate Reductase, domain 2"/>
    <property type="match status" value="1"/>
</dbReference>
<organism evidence="3 4">
    <name type="scientific">Candidatus Lokiarchaeum ossiferum</name>
    <dbReference type="NCBI Taxonomy" id="2951803"/>
    <lineage>
        <taxon>Archaea</taxon>
        <taxon>Promethearchaeati</taxon>
        <taxon>Promethearchaeota</taxon>
        <taxon>Promethearchaeia</taxon>
        <taxon>Promethearchaeales</taxon>
        <taxon>Promethearchaeaceae</taxon>
        <taxon>Candidatus Lokiarchaeum</taxon>
    </lineage>
</organism>
<dbReference type="PANTHER" id="PTHR43377">
    <property type="entry name" value="BILIVERDIN REDUCTASE A"/>
    <property type="match status" value="1"/>
</dbReference>
<dbReference type="PANTHER" id="PTHR43377:SF2">
    <property type="entry name" value="BINDING ROSSMANN FOLD OXIDOREDUCTASE, PUTATIVE (AFU_ORTHOLOGUE AFUA_4G00560)-RELATED"/>
    <property type="match status" value="1"/>
</dbReference>
<evidence type="ECO:0000313" key="3">
    <source>
        <dbReference type="EMBL" id="UYP44818.1"/>
    </source>
</evidence>
<dbReference type="InterPro" id="IPR051450">
    <property type="entry name" value="Gfo/Idh/MocA_Oxidoreductases"/>
</dbReference>
<keyword evidence="3" id="KW-0560">Oxidoreductase</keyword>
<dbReference type="EMBL" id="CP104013">
    <property type="protein sequence ID" value="UYP44818.1"/>
    <property type="molecule type" value="Genomic_DNA"/>
</dbReference>
<dbReference type="SUPFAM" id="SSF55347">
    <property type="entry name" value="Glyceraldehyde-3-phosphate dehydrogenase-like, C-terminal domain"/>
    <property type="match status" value="1"/>
</dbReference>
<evidence type="ECO:0000313" key="4">
    <source>
        <dbReference type="Proteomes" id="UP001208689"/>
    </source>
</evidence>
<dbReference type="InterPro" id="IPR004104">
    <property type="entry name" value="Gfo/Idh/MocA-like_OxRdtase_C"/>
</dbReference>
<accession>A0ABY6HMT4</accession>
<dbReference type="SUPFAM" id="SSF51735">
    <property type="entry name" value="NAD(P)-binding Rossmann-fold domains"/>
    <property type="match status" value="1"/>
</dbReference>
<feature type="domain" description="Gfo/Idh/MocA-like oxidoreductase N-terminal" evidence="1">
    <location>
        <begin position="12"/>
        <end position="134"/>
    </location>
</feature>
<dbReference type="Proteomes" id="UP001208689">
    <property type="component" value="Chromosome"/>
</dbReference>
<dbReference type="GO" id="GO:0016491">
    <property type="term" value="F:oxidoreductase activity"/>
    <property type="evidence" value="ECO:0007669"/>
    <property type="project" value="UniProtKB-KW"/>
</dbReference>
<gene>
    <name evidence="3" type="ORF">NEF87_001103</name>
</gene>
<proteinExistence type="predicted"/>
<dbReference type="Pfam" id="PF02894">
    <property type="entry name" value="GFO_IDH_MocA_C"/>
    <property type="match status" value="1"/>
</dbReference>
<dbReference type="Gene3D" id="3.40.50.720">
    <property type="entry name" value="NAD(P)-binding Rossmann-like Domain"/>
    <property type="match status" value="1"/>
</dbReference>
<dbReference type="EC" id="1.1.1.369" evidence="3"/>
<name>A0ABY6HMT4_9ARCH</name>
<dbReference type="InterPro" id="IPR000683">
    <property type="entry name" value="Gfo/Idh/MocA-like_OxRdtase_N"/>
</dbReference>
<sequence length="469" mass="52843">MNSTRTPVTGIMIGAGNRGVDAYGLYALEKPHRLKMIAVAEPIPEKRKRYQSLHNIPDSHAYTNWEDILNPTVGKIADVVFICTQDDKHFFPTKMAIELGYHILLEKPISPHLAECQELVKLRTEKDQYIQVGHVLRYTEFWKSIKNVVDSGRIGRIIHYDHSENVSFWHFGHSFVRGNWKNKATSSPLILAKSCHDLDLMFWLIGKQPLNVQSTGNLSHYRPENAPENAADRCTDGCSHASTCPWYAPSLYLRGKPIIQEIFTSSNKFLKFLAKIVLKHRKLAGHLFKLAPKYKSFLDWKDWPSSIITTDLTVEGRMKALREGPYGKCIYKTGNDVVDHQVSTFNFPSGVTGTLTVHGLSDIEGREIRIFGTKGSIRGVFRAEHEEVVVTNFSDSIPITVYKTGMNMAGHGGGDFGMMDAFTSVLLGVKSPEKAGYADIETAMESHFMAFAAEEARITQETIKMNLYR</sequence>